<dbReference type="Gene3D" id="2.60.200.20">
    <property type="match status" value="1"/>
</dbReference>
<name>A0AAD8LRF3_BABGI</name>
<protein>
    <submittedName>
        <fullName evidence="7">Fha domain-containing protein</fullName>
    </submittedName>
</protein>
<feature type="region of interest" description="Disordered" evidence="4">
    <location>
        <begin position="551"/>
        <end position="576"/>
    </location>
</feature>
<dbReference type="PANTHER" id="PTHR46210:SF1">
    <property type="entry name" value="FHA DOMAIN-CONTAINING PROTEIN"/>
    <property type="match status" value="1"/>
</dbReference>
<dbReference type="AlphaFoldDB" id="A0AAD8LRF3"/>
<dbReference type="InterPro" id="IPR013083">
    <property type="entry name" value="Znf_RING/FYVE/PHD"/>
</dbReference>
<dbReference type="SMART" id="SM00240">
    <property type="entry name" value="FHA"/>
    <property type="match status" value="1"/>
</dbReference>
<keyword evidence="1" id="KW-0479">Metal-binding</keyword>
<evidence type="ECO:0000256" key="2">
    <source>
        <dbReference type="ARBA" id="ARBA00022771"/>
    </source>
</evidence>
<evidence type="ECO:0000313" key="7">
    <source>
        <dbReference type="EMBL" id="KAK1443112.1"/>
    </source>
</evidence>
<accession>A0AAD8LRF3</accession>
<keyword evidence="3" id="KW-0862">Zinc</keyword>
<dbReference type="Pfam" id="PF00498">
    <property type="entry name" value="FHA"/>
    <property type="match status" value="1"/>
</dbReference>
<evidence type="ECO:0000256" key="3">
    <source>
        <dbReference type="ARBA" id="ARBA00022833"/>
    </source>
</evidence>
<dbReference type="PANTHER" id="PTHR46210">
    <property type="entry name" value="FHA DOMAIN-CONTAINING PROTEIN"/>
    <property type="match status" value="1"/>
</dbReference>
<organism evidence="7 8">
    <name type="scientific">Babesia gibsoni</name>
    <dbReference type="NCBI Taxonomy" id="33632"/>
    <lineage>
        <taxon>Eukaryota</taxon>
        <taxon>Sar</taxon>
        <taxon>Alveolata</taxon>
        <taxon>Apicomplexa</taxon>
        <taxon>Aconoidasida</taxon>
        <taxon>Piroplasmida</taxon>
        <taxon>Babesiidae</taxon>
        <taxon>Babesia</taxon>
    </lineage>
</organism>
<evidence type="ECO:0000256" key="1">
    <source>
        <dbReference type="ARBA" id="ARBA00022723"/>
    </source>
</evidence>
<dbReference type="Gene3D" id="3.30.40.10">
    <property type="entry name" value="Zinc/RING finger domain, C3HC4 (zinc finger)"/>
    <property type="match status" value="1"/>
</dbReference>
<gene>
    <name evidence="7" type="ORF">BgAZ_306300</name>
</gene>
<feature type="domain" description="RING-CH-type" evidence="6">
    <location>
        <begin position="156"/>
        <end position="234"/>
    </location>
</feature>
<dbReference type="SMART" id="SM00744">
    <property type="entry name" value="RINGv"/>
    <property type="match status" value="1"/>
</dbReference>
<dbReference type="SUPFAM" id="SSF57850">
    <property type="entry name" value="RING/U-box"/>
    <property type="match status" value="1"/>
</dbReference>
<evidence type="ECO:0000313" key="8">
    <source>
        <dbReference type="Proteomes" id="UP001230268"/>
    </source>
</evidence>
<dbReference type="InterPro" id="IPR000253">
    <property type="entry name" value="FHA_dom"/>
</dbReference>
<reference evidence="7" key="1">
    <citation type="submission" date="2023-08" db="EMBL/GenBank/DDBJ databases">
        <title>Draft sequence of the Babesia gibsoni genome.</title>
        <authorList>
            <person name="Yamagishi J.Y."/>
            <person name="Xuan X.X."/>
        </authorList>
    </citation>
    <scope>NUCLEOTIDE SEQUENCE</scope>
    <source>
        <strain evidence="7">Azabu</strain>
    </source>
</reference>
<comment type="caution">
    <text evidence="7">The sequence shown here is derived from an EMBL/GenBank/DDBJ whole genome shotgun (WGS) entry which is preliminary data.</text>
</comment>
<dbReference type="CDD" id="cd16495">
    <property type="entry name" value="RING_CH-C4HC3_MARCH"/>
    <property type="match status" value="1"/>
</dbReference>
<dbReference type="EMBL" id="JAVEPI010000003">
    <property type="protein sequence ID" value="KAK1443112.1"/>
    <property type="molecule type" value="Genomic_DNA"/>
</dbReference>
<dbReference type="CDD" id="cd00060">
    <property type="entry name" value="FHA"/>
    <property type="match status" value="1"/>
</dbReference>
<proteinExistence type="predicted"/>
<evidence type="ECO:0000259" key="5">
    <source>
        <dbReference type="PROSITE" id="PS50006"/>
    </source>
</evidence>
<sequence length="637" mass="71291">MLRISTRTWTRDSHDLFDYETQDIKQLTERHFASSHGLRLLRTNSTVTAVTSLTSVSDVFNNDREVDHLLTVASRRPGDFVLSPADRVPGQPLLPQRMWLVVRAMPNKRYALQEQDIIKLGRYRLRVRKIVKEDEIANFDVTTLLDAPVPEVSSPTADSGTLQCRICLSEGTDDEKLLCPCDCKGSIKYVHAECMRRWVHLRTAKDSKESDLPLKSTLLSEGTCELCKAQLPPYVRLDGELVPLVMMPDLSSRFILLENITPHANKGMHFISVPDSEFVRLGRGHDASVRIADVSISRNHATIFYEDGTFYLEDHDSKFGTLVALRRPVAITDSEPVAVQVGRSLIEFKIDPTQKFVLGCIDIPTVPDCFKFCHALDRKGIVSETRTPVMSISAMSTPISATSGNRVEELVMSSTEGDIHGTAFHHEDAYTVPGGAGNIVTLTPGGSRGLSVYLSENSPLNRDDDIYGHQGRRNYSPMFSRHQWESVYEDNTPSVARGSQAEEYSSIATSDGVAYLRLIMNTPPRNHILRNLRYQNNGHIFNRIITPSDMSYLRNGQSSQNSSAEPSPDENGSSQCFLPETAFLNLDGMREITQSQTTANAMERGRMEFTPTSEDIRGLIQWRQMSPNHGSTMQPPK</sequence>
<feature type="compositionally biased region" description="Polar residues" evidence="4">
    <location>
        <begin position="554"/>
        <end position="576"/>
    </location>
</feature>
<dbReference type="Proteomes" id="UP001230268">
    <property type="component" value="Unassembled WGS sequence"/>
</dbReference>
<dbReference type="InterPro" id="IPR011016">
    <property type="entry name" value="Znf_RING-CH"/>
</dbReference>
<dbReference type="GO" id="GO:0008270">
    <property type="term" value="F:zinc ion binding"/>
    <property type="evidence" value="ECO:0007669"/>
    <property type="project" value="UniProtKB-KW"/>
</dbReference>
<dbReference type="Pfam" id="PF12906">
    <property type="entry name" value="RINGv"/>
    <property type="match status" value="1"/>
</dbReference>
<evidence type="ECO:0000256" key="4">
    <source>
        <dbReference type="SAM" id="MobiDB-lite"/>
    </source>
</evidence>
<dbReference type="SUPFAM" id="SSF49879">
    <property type="entry name" value="SMAD/FHA domain"/>
    <property type="match status" value="1"/>
</dbReference>
<dbReference type="PROSITE" id="PS50006">
    <property type="entry name" value="FHA_DOMAIN"/>
    <property type="match status" value="1"/>
</dbReference>
<evidence type="ECO:0000259" key="6">
    <source>
        <dbReference type="PROSITE" id="PS51292"/>
    </source>
</evidence>
<keyword evidence="2" id="KW-0863">Zinc-finger</keyword>
<dbReference type="InterPro" id="IPR008984">
    <property type="entry name" value="SMAD_FHA_dom_sf"/>
</dbReference>
<feature type="domain" description="FHA" evidence="5">
    <location>
        <begin position="279"/>
        <end position="328"/>
    </location>
</feature>
<dbReference type="PROSITE" id="PS51292">
    <property type="entry name" value="ZF_RING_CH"/>
    <property type="match status" value="1"/>
</dbReference>
<keyword evidence="8" id="KW-1185">Reference proteome</keyword>